<feature type="compositionally biased region" description="Polar residues" evidence="1">
    <location>
        <begin position="39"/>
        <end position="55"/>
    </location>
</feature>
<evidence type="ECO:0000313" key="2">
    <source>
        <dbReference type="EMBL" id="GIG89400.1"/>
    </source>
</evidence>
<reference evidence="2 3" key="1">
    <citation type="submission" date="2021-01" db="EMBL/GenBank/DDBJ databases">
        <title>Whole genome shotgun sequence of Plantactinospora endophytica NBRC 110450.</title>
        <authorList>
            <person name="Komaki H."/>
            <person name="Tamura T."/>
        </authorList>
    </citation>
    <scope>NUCLEOTIDE SEQUENCE [LARGE SCALE GENOMIC DNA]</scope>
    <source>
        <strain evidence="2 3">NBRC 110450</strain>
    </source>
</reference>
<feature type="region of interest" description="Disordered" evidence="1">
    <location>
        <begin position="34"/>
        <end position="55"/>
    </location>
</feature>
<accession>A0ABQ4E3Z0</accession>
<protein>
    <submittedName>
        <fullName evidence="2">Uncharacterized protein</fullName>
    </submittedName>
</protein>
<comment type="caution">
    <text evidence="2">The sequence shown here is derived from an EMBL/GenBank/DDBJ whole genome shotgun (WGS) entry which is preliminary data.</text>
</comment>
<evidence type="ECO:0000256" key="1">
    <source>
        <dbReference type="SAM" id="MobiDB-lite"/>
    </source>
</evidence>
<dbReference type="EMBL" id="BONW01000021">
    <property type="protein sequence ID" value="GIG89400.1"/>
    <property type="molecule type" value="Genomic_DNA"/>
</dbReference>
<evidence type="ECO:0000313" key="3">
    <source>
        <dbReference type="Proteomes" id="UP000646749"/>
    </source>
</evidence>
<name>A0ABQ4E3Z0_9ACTN</name>
<keyword evidence="3" id="KW-1185">Reference proteome</keyword>
<dbReference type="Proteomes" id="UP000646749">
    <property type="component" value="Unassembled WGS sequence"/>
</dbReference>
<organism evidence="2 3">
    <name type="scientific">Plantactinospora endophytica</name>
    <dbReference type="NCBI Taxonomy" id="673535"/>
    <lineage>
        <taxon>Bacteria</taxon>
        <taxon>Bacillati</taxon>
        <taxon>Actinomycetota</taxon>
        <taxon>Actinomycetes</taxon>
        <taxon>Micromonosporales</taxon>
        <taxon>Micromonosporaceae</taxon>
        <taxon>Plantactinospora</taxon>
    </lineage>
</organism>
<gene>
    <name evidence="2" type="ORF">Pen02_43360</name>
</gene>
<proteinExistence type="predicted"/>
<sequence length="55" mass="5542">MFAAWLAGASDSDNTVSTAVAAATAMVRLVLIPDLPPSEGSTARTGSGTHRNAAR</sequence>